<dbReference type="Proteomes" id="UP000246077">
    <property type="component" value="Unassembled WGS sequence"/>
</dbReference>
<comment type="caution">
    <text evidence="1">The sequence shown here is derived from an EMBL/GenBank/DDBJ whole genome shotgun (WGS) entry which is preliminary data.</text>
</comment>
<dbReference type="RefSeq" id="WP_109920420.1">
    <property type="nucleotide sequence ID" value="NZ_QGLF01000002.1"/>
</dbReference>
<protein>
    <submittedName>
        <fullName evidence="1">Uncharacterized protein</fullName>
    </submittedName>
</protein>
<evidence type="ECO:0000313" key="1">
    <source>
        <dbReference type="EMBL" id="PWR21775.1"/>
    </source>
</evidence>
<dbReference type="EMBL" id="QGLF01000002">
    <property type="protein sequence ID" value="PWR21775.1"/>
    <property type="molecule type" value="Genomic_DNA"/>
</dbReference>
<sequence length="133" mass="13766">MNGEGAVQRIVFVMVNARSFQPSDLDAEARHDAQGARVFATAEQRLATVAAESVFLSVELDAIADRDCRRKMQGIPTSWTLTGAQVDATLAMGEALFLDNPALAGLAAATGAAAGGPAAGAVDRVCAGLPEHW</sequence>
<dbReference type="AlphaFoldDB" id="A0A317E9H2"/>
<name>A0A317E9H2_9PROT</name>
<dbReference type="OrthoDB" id="9790176at2"/>
<keyword evidence="2" id="KW-1185">Reference proteome</keyword>
<proteinExistence type="predicted"/>
<accession>A0A317E9H2</accession>
<organism evidence="1 2">
    <name type="scientific">Zavarzinia compransoris</name>
    <dbReference type="NCBI Taxonomy" id="1264899"/>
    <lineage>
        <taxon>Bacteria</taxon>
        <taxon>Pseudomonadati</taxon>
        <taxon>Pseudomonadota</taxon>
        <taxon>Alphaproteobacteria</taxon>
        <taxon>Rhodospirillales</taxon>
        <taxon>Zavarziniaceae</taxon>
        <taxon>Zavarzinia</taxon>
    </lineage>
</organism>
<evidence type="ECO:0000313" key="2">
    <source>
        <dbReference type="Proteomes" id="UP000246077"/>
    </source>
</evidence>
<gene>
    <name evidence="1" type="ORF">DKG75_07235</name>
</gene>
<reference evidence="2" key="1">
    <citation type="submission" date="2018-05" db="EMBL/GenBank/DDBJ databases">
        <title>Zavarzinia sp. HR-AS.</title>
        <authorList>
            <person name="Lee Y."/>
            <person name="Jeon C.O."/>
        </authorList>
    </citation>
    <scope>NUCLEOTIDE SEQUENCE [LARGE SCALE GENOMIC DNA]</scope>
    <source>
        <strain evidence="2">DSM 1231</strain>
    </source>
</reference>